<dbReference type="SMART" id="SM00387">
    <property type="entry name" value="HATPase_c"/>
    <property type="match status" value="2"/>
</dbReference>
<dbReference type="PROSITE" id="PS50110">
    <property type="entry name" value="RESPONSE_REGULATORY"/>
    <property type="match status" value="2"/>
</dbReference>
<dbReference type="Gene3D" id="1.10.287.130">
    <property type="match status" value="1"/>
</dbReference>
<accession>A0A1E5QQ87</accession>
<keyword evidence="7" id="KW-0175">Coiled coil</keyword>
<dbReference type="Pfam" id="PF02518">
    <property type="entry name" value="HATPase_c"/>
    <property type="match status" value="1"/>
</dbReference>
<feature type="coiled-coil region" evidence="7">
    <location>
        <begin position="159"/>
        <end position="203"/>
    </location>
</feature>
<dbReference type="InterPro" id="IPR004358">
    <property type="entry name" value="Sig_transdc_His_kin-like_C"/>
</dbReference>
<dbReference type="SMART" id="SM00448">
    <property type="entry name" value="REC"/>
    <property type="match status" value="2"/>
</dbReference>
<dbReference type="SUPFAM" id="SSF52172">
    <property type="entry name" value="CheY-like"/>
    <property type="match status" value="2"/>
</dbReference>
<proteinExistence type="predicted"/>
<dbReference type="CDD" id="cd00156">
    <property type="entry name" value="REC"/>
    <property type="match status" value="1"/>
</dbReference>
<dbReference type="PANTHER" id="PTHR43547">
    <property type="entry name" value="TWO-COMPONENT HISTIDINE KINASE"/>
    <property type="match status" value="1"/>
</dbReference>
<feature type="domain" description="Response regulatory" evidence="9">
    <location>
        <begin position="465"/>
        <end position="578"/>
    </location>
</feature>
<dbReference type="InterPro" id="IPR003661">
    <property type="entry name" value="HisK_dim/P_dom"/>
</dbReference>
<comment type="catalytic activity">
    <reaction evidence="1">
        <text>ATP + protein L-histidine = ADP + protein N-phospho-L-histidine.</text>
        <dbReference type="EC" id="2.7.13.3"/>
    </reaction>
</comment>
<evidence type="ECO:0000256" key="7">
    <source>
        <dbReference type="SAM" id="Coils"/>
    </source>
</evidence>
<comment type="caution">
    <text evidence="10">The sequence shown here is derived from an EMBL/GenBank/DDBJ whole genome shotgun (WGS) entry which is preliminary data.</text>
</comment>
<dbReference type="OrthoDB" id="510512at2"/>
<dbReference type="InterPro" id="IPR011006">
    <property type="entry name" value="CheY-like_superfamily"/>
</dbReference>
<evidence type="ECO:0000256" key="5">
    <source>
        <dbReference type="ARBA" id="ARBA00023012"/>
    </source>
</evidence>
<dbReference type="STRING" id="1781255.BH720_03070"/>
<reference evidence="10" key="1">
    <citation type="submission" date="2016-09" db="EMBL/GenBank/DDBJ databases">
        <title>Draft genome of thermotolerant cyanobacterium Desertifilum sp. strain IPPAS B-1220.</title>
        <authorList>
            <person name="Sinetova M.A."/>
            <person name="Bolakhan K."/>
            <person name="Zayadan B.K."/>
            <person name="Mironov K.S."/>
            <person name="Ustinova V."/>
            <person name="Kupriyanova E.V."/>
            <person name="Sidorov R.A."/>
            <person name="Skrypnik A.N."/>
            <person name="Gogoleva N.E."/>
            <person name="Gogolev Y.V."/>
            <person name="Los D.A."/>
        </authorList>
    </citation>
    <scope>NUCLEOTIDE SEQUENCE [LARGE SCALE GENOMIC DNA]</scope>
    <source>
        <strain evidence="10">IPPAS B-1220</strain>
    </source>
</reference>
<dbReference type="PROSITE" id="PS50109">
    <property type="entry name" value="HIS_KIN"/>
    <property type="match status" value="1"/>
</dbReference>
<dbReference type="EMBL" id="MJGC01000032">
    <property type="protein sequence ID" value="OEJ76757.1"/>
    <property type="molecule type" value="Genomic_DNA"/>
</dbReference>
<dbReference type="AlphaFoldDB" id="A0A1E5QQ87"/>
<name>A0A1E5QQ87_9CYAN</name>
<dbReference type="Gene3D" id="3.40.50.2300">
    <property type="match status" value="2"/>
</dbReference>
<dbReference type="InterPro" id="IPR036890">
    <property type="entry name" value="HATPase_C_sf"/>
</dbReference>
<dbReference type="CDD" id="cd16922">
    <property type="entry name" value="HATPase_EvgS-ArcB-TorS-like"/>
    <property type="match status" value="1"/>
</dbReference>
<feature type="domain" description="Histidine kinase" evidence="8">
    <location>
        <begin position="224"/>
        <end position="444"/>
    </location>
</feature>
<dbReference type="SUPFAM" id="SSF55874">
    <property type="entry name" value="ATPase domain of HSP90 chaperone/DNA topoisomerase II/histidine kinase"/>
    <property type="match status" value="2"/>
</dbReference>
<evidence type="ECO:0000259" key="8">
    <source>
        <dbReference type="PROSITE" id="PS50109"/>
    </source>
</evidence>
<evidence type="ECO:0000313" key="10">
    <source>
        <dbReference type="EMBL" id="OEJ76757.1"/>
    </source>
</evidence>
<keyword evidence="3 6" id="KW-0597">Phosphoprotein</keyword>
<evidence type="ECO:0000259" key="9">
    <source>
        <dbReference type="PROSITE" id="PS50110"/>
    </source>
</evidence>
<dbReference type="InterPro" id="IPR003594">
    <property type="entry name" value="HATPase_dom"/>
</dbReference>
<evidence type="ECO:0000256" key="2">
    <source>
        <dbReference type="ARBA" id="ARBA00012438"/>
    </source>
</evidence>
<keyword evidence="5" id="KW-0902">Two-component regulatory system</keyword>
<dbReference type="InterPro" id="IPR001789">
    <property type="entry name" value="Sig_transdc_resp-reg_receiver"/>
</dbReference>
<dbReference type="Pfam" id="PF13581">
    <property type="entry name" value="HATPase_c_2"/>
    <property type="match status" value="1"/>
</dbReference>
<dbReference type="InterPro" id="IPR036097">
    <property type="entry name" value="HisK_dim/P_sf"/>
</dbReference>
<dbReference type="PRINTS" id="PR00344">
    <property type="entry name" value="BCTRLSENSOR"/>
</dbReference>
<dbReference type="RefSeq" id="WP_069965687.1">
    <property type="nucleotide sequence ID" value="NZ_CM124774.1"/>
</dbReference>
<dbReference type="Gene3D" id="3.30.565.10">
    <property type="entry name" value="Histidine kinase-like ATPase, C-terminal domain"/>
    <property type="match status" value="2"/>
</dbReference>
<dbReference type="Pfam" id="PF00512">
    <property type="entry name" value="HisKA"/>
    <property type="match status" value="1"/>
</dbReference>
<feature type="modified residue" description="4-aspartylphosphate" evidence="6">
    <location>
        <position position="514"/>
    </location>
</feature>
<dbReference type="InterPro" id="IPR005467">
    <property type="entry name" value="His_kinase_dom"/>
</dbReference>
<evidence type="ECO:0000256" key="6">
    <source>
        <dbReference type="PROSITE-ProRule" id="PRU00169"/>
    </source>
</evidence>
<dbReference type="CDD" id="cd16934">
    <property type="entry name" value="HATPase_RsbT-like"/>
    <property type="match status" value="1"/>
</dbReference>
<evidence type="ECO:0000256" key="3">
    <source>
        <dbReference type="ARBA" id="ARBA00022553"/>
    </source>
</evidence>
<dbReference type="GO" id="GO:0000155">
    <property type="term" value="F:phosphorelay sensor kinase activity"/>
    <property type="evidence" value="ECO:0007669"/>
    <property type="project" value="InterPro"/>
</dbReference>
<dbReference type="SUPFAM" id="SSF47384">
    <property type="entry name" value="Homodimeric domain of signal transducing histidine kinase"/>
    <property type="match status" value="1"/>
</dbReference>
<protein>
    <recommendedName>
        <fullName evidence="2">histidine kinase</fullName>
        <ecNumber evidence="2">2.7.13.3</ecNumber>
    </recommendedName>
</protein>
<dbReference type="CDD" id="cd00082">
    <property type="entry name" value="HisKA"/>
    <property type="match status" value="1"/>
</dbReference>
<sequence>MHGLLNLEIRYEQDIVLARQRARQIAQLLGFEAQDQTRIATAVSEIARNAFQYAQGGRVEFSVETAESVPYLLMTVCDRGPGIPHLAQVLSGQYTSSTGLGLGLVGARQLMDRFEVESTPSGTEVKIAKNLPLLAPSLTPPQLSAIADRLIQRSPQSPFQEIQQQNQELLQALDALRRREEQLSQLNQELEDTNRGVVALYAELDEKADSLRRANELKTRFLSNMSHEFRTPLNSILSLSRLLLDRLDGDLNAEQEKQVVFIRKAAEGLSELVNDLLDLAKVEAGKLVLRPSPFEIGDLFATLRGMLRPLLAHNTSINLIFEEPQDFPQLYTDEGKVAQILRNFISNALKYTEQGEVRIWATACQGDRIMLSVADTGIGISPTDRERIFEDFVQIESHLQKRVKGTGLGLPLSQKLAELLGGTVSVASTVGVGSTFSVTLPRIAPGAEQTPQSLGVWQLEADKYPVLIIEDHPDTLFAYEKCLEQSIYQPIAAQTLSCARDVLAHLRPVAIILDILLEGQSSWAFLSELKEHPATQDIPILVITVVNNERLAIARGADGFLIKPIDRLLLLNQLNRLVKQHPHQNLLVIDDDPAARYLLKQYLSAISFNPLEAEDGIQGIQLAQTEQPRAIILDLVLPDVSGIEVFHQLKSNPVTSHIPIIINTSQPQAAENHPVLLQAAVAILSKAEPSTQEAIAKLYQALLKAGLSWESGGTSHG</sequence>
<feature type="modified residue" description="4-aspartylphosphate" evidence="6">
    <location>
        <position position="634"/>
    </location>
</feature>
<keyword evidence="4 10" id="KW-0808">Transferase</keyword>
<gene>
    <name evidence="10" type="ORF">BH720_03070</name>
</gene>
<evidence type="ECO:0000256" key="4">
    <source>
        <dbReference type="ARBA" id="ARBA00022777"/>
    </source>
</evidence>
<organism evidence="10">
    <name type="scientific">Desertifilum tharense IPPAS B-1220</name>
    <dbReference type="NCBI Taxonomy" id="1781255"/>
    <lineage>
        <taxon>Bacteria</taxon>
        <taxon>Bacillati</taxon>
        <taxon>Cyanobacteriota</taxon>
        <taxon>Cyanophyceae</taxon>
        <taxon>Desertifilales</taxon>
        <taxon>Desertifilaceae</taxon>
        <taxon>Desertifilum</taxon>
    </lineage>
</organism>
<dbReference type="EC" id="2.7.13.3" evidence="2"/>
<evidence type="ECO:0000256" key="1">
    <source>
        <dbReference type="ARBA" id="ARBA00000085"/>
    </source>
</evidence>
<dbReference type="PANTHER" id="PTHR43547:SF2">
    <property type="entry name" value="HYBRID SIGNAL TRANSDUCTION HISTIDINE KINASE C"/>
    <property type="match status" value="1"/>
</dbReference>
<feature type="domain" description="Response regulatory" evidence="9">
    <location>
        <begin position="585"/>
        <end position="701"/>
    </location>
</feature>
<keyword evidence="4 10" id="KW-0418">Kinase</keyword>
<dbReference type="SMART" id="SM00388">
    <property type="entry name" value="HisKA"/>
    <property type="match status" value="1"/>
</dbReference>
<dbReference type="Pfam" id="PF00072">
    <property type="entry name" value="Response_reg"/>
    <property type="match status" value="2"/>
</dbReference>